<dbReference type="Pfam" id="PF24081">
    <property type="entry name" value="PH_SLA1"/>
    <property type="match status" value="1"/>
</dbReference>
<evidence type="ECO:0000256" key="6">
    <source>
        <dbReference type="ARBA" id="ARBA00009340"/>
    </source>
</evidence>
<dbReference type="Gene3D" id="1.25.10.10">
    <property type="entry name" value="Leucine-rich Repeat Variant"/>
    <property type="match status" value="2"/>
</dbReference>
<keyword evidence="8" id="KW-0963">Cytoplasm</keyword>
<dbReference type="GO" id="GO:0030479">
    <property type="term" value="C:actin cortical patch"/>
    <property type="evidence" value="ECO:0007669"/>
    <property type="project" value="UniProtKB-SubCell"/>
</dbReference>
<dbReference type="GO" id="GO:0006897">
    <property type="term" value="P:endocytosis"/>
    <property type="evidence" value="ECO:0007669"/>
    <property type="project" value="UniProtKB-KW"/>
</dbReference>
<evidence type="ECO:0000313" key="20">
    <source>
        <dbReference type="Proteomes" id="UP000070133"/>
    </source>
</evidence>
<feature type="compositionally biased region" description="Pro residues" evidence="17">
    <location>
        <begin position="807"/>
        <end position="819"/>
    </location>
</feature>
<dbReference type="SMART" id="SM00326">
    <property type="entry name" value="SH3"/>
    <property type="match status" value="3"/>
</dbReference>
<evidence type="ECO:0000256" key="11">
    <source>
        <dbReference type="ARBA" id="ARBA00022753"/>
    </source>
</evidence>
<keyword evidence="12" id="KW-0009">Actin-binding</keyword>
<evidence type="ECO:0000313" key="19">
    <source>
        <dbReference type="EMBL" id="KXT03906.1"/>
    </source>
</evidence>
<keyword evidence="16" id="KW-0234">DNA repair</keyword>
<dbReference type="InterPro" id="IPR016024">
    <property type="entry name" value="ARM-type_fold"/>
</dbReference>
<dbReference type="STRING" id="321146.A0A139HN89"/>
<comment type="similarity">
    <text evidence="5">Belongs to the SLA1 family.</text>
</comment>
<dbReference type="FunFam" id="2.30.30.40:FF:000256">
    <property type="entry name" value="Actin cytoskeleton-regulatory complex protein SLA1"/>
    <property type="match status" value="1"/>
</dbReference>
<evidence type="ECO:0000256" key="10">
    <source>
        <dbReference type="ARBA" id="ARBA00022737"/>
    </source>
</evidence>
<evidence type="ECO:0000256" key="7">
    <source>
        <dbReference type="ARBA" id="ARBA00022443"/>
    </source>
</evidence>
<dbReference type="Pfam" id="PF14500">
    <property type="entry name" value="MMS19_N"/>
    <property type="match status" value="1"/>
</dbReference>
<keyword evidence="20" id="KW-1185">Reference proteome</keyword>
<dbReference type="GO" id="GO:0042802">
    <property type="term" value="F:identical protein binding"/>
    <property type="evidence" value="ECO:0007669"/>
    <property type="project" value="InterPro"/>
</dbReference>
<evidence type="ECO:0000256" key="14">
    <source>
        <dbReference type="ARBA" id="ARBA00023242"/>
    </source>
</evidence>
<dbReference type="InterPro" id="IPR001452">
    <property type="entry name" value="SH3_domain"/>
</dbReference>
<dbReference type="InterPro" id="IPR011989">
    <property type="entry name" value="ARM-like"/>
</dbReference>
<evidence type="ECO:0000256" key="4">
    <source>
        <dbReference type="ARBA" id="ARBA00004413"/>
    </source>
</evidence>
<evidence type="ECO:0000256" key="15">
    <source>
        <dbReference type="PROSITE-ProRule" id="PRU00192"/>
    </source>
</evidence>
<organism evidence="19 20">
    <name type="scientific">Pseudocercospora eumusae</name>
    <dbReference type="NCBI Taxonomy" id="321146"/>
    <lineage>
        <taxon>Eukaryota</taxon>
        <taxon>Fungi</taxon>
        <taxon>Dikarya</taxon>
        <taxon>Ascomycota</taxon>
        <taxon>Pezizomycotina</taxon>
        <taxon>Dothideomycetes</taxon>
        <taxon>Dothideomycetidae</taxon>
        <taxon>Mycosphaerellales</taxon>
        <taxon>Mycosphaerellaceae</taxon>
        <taxon>Pseudocercospora</taxon>
    </lineage>
</organism>
<keyword evidence="10" id="KW-0677">Repeat</keyword>
<proteinExistence type="inferred from homology"/>
<evidence type="ECO:0000256" key="2">
    <source>
        <dbReference type="ARBA" id="ARBA00004125"/>
    </source>
</evidence>
<dbReference type="GO" id="GO:0043130">
    <property type="term" value="F:ubiquitin binding"/>
    <property type="evidence" value="ECO:0007669"/>
    <property type="project" value="InterPro"/>
</dbReference>
<evidence type="ECO:0000256" key="3">
    <source>
        <dbReference type="ARBA" id="ARBA00004134"/>
    </source>
</evidence>
<dbReference type="GO" id="GO:0006281">
    <property type="term" value="P:DNA repair"/>
    <property type="evidence" value="ECO:0007669"/>
    <property type="project" value="UniProtKB-UniRule"/>
</dbReference>
<dbReference type="InterPro" id="IPR036028">
    <property type="entry name" value="SH3-like_dom_sf"/>
</dbReference>
<dbReference type="GO" id="GO:0005886">
    <property type="term" value="C:plasma membrane"/>
    <property type="evidence" value="ECO:0007669"/>
    <property type="project" value="UniProtKB-SubCell"/>
</dbReference>
<feature type="compositionally biased region" description="Polar residues" evidence="17">
    <location>
        <begin position="1069"/>
        <end position="1098"/>
    </location>
</feature>
<evidence type="ECO:0000256" key="1">
    <source>
        <dbReference type="ARBA" id="ARBA00004123"/>
    </source>
</evidence>
<keyword evidence="14 16" id="KW-0539">Nucleus</keyword>
<feature type="compositionally biased region" description="Low complexity" evidence="17">
    <location>
        <begin position="237"/>
        <end position="247"/>
    </location>
</feature>
<comment type="similarity">
    <text evidence="6 16">Belongs to the MET18/MMS19 family.</text>
</comment>
<dbReference type="PANTHER" id="PTHR12891">
    <property type="entry name" value="DNA REPAIR/TRANSCRIPTION PROTEIN MET18/MMS19"/>
    <property type="match status" value="1"/>
</dbReference>
<feature type="compositionally biased region" description="Basic and acidic residues" evidence="17">
    <location>
        <begin position="602"/>
        <end position="624"/>
    </location>
</feature>
<feature type="compositionally biased region" description="Polar residues" evidence="17">
    <location>
        <begin position="897"/>
        <end position="912"/>
    </location>
</feature>
<dbReference type="EMBL" id="LFZN01000025">
    <property type="protein sequence ID" value="KXT03906.1"/>
    <property type="molecule type" value="Genomic_DNA"/>
</dbReference>
<evidence type="ECO:0000256" key="8">
    <source>
        <dbReference type="ARBA" id="ARBA00022490"/>
    </source>
</evidence>
<evidence type="ECO:0000256" key="9">
    <source>
        <dbReference type="ARBA" id="ARBA00022583"/>
    </source>
</evidence>
<dbReference type="Pfam" id="PF03983">
    <property type="entry name" value="SHD1"/>
    <property type="match status" value="1"/>
</dbReference>
<feature type="region of interest" description="Disordered" evidence="17">
    <location>
        <begin position="602"/>
        <end position="631"/>
    </location>
</feature>
<dbReference type="Gene3D" id="2.30.30.40">
    <property type="entry name" value="SH3 Domains"/>
    <property type="match status" value="3"/>
</dbReference>
<feature type="compositionally biased region" description="Pro residues" evidence="17">
    <location>
        <begin position="248"/>
        <end position="259"/>
    </location>
</feature>
<feature type="compositionally biased region" description="Basic and acidic residues" evidence="17">
    <location>
        <begin position="149"/>
        <end position="162"/>
    </location>
</feature>
<keyword evidence="7 15" id="KW-0728">SH3 domain</keyword>
<dbReference type="Proteomes" id="UP000070133">
    <property type="component" value="Unassembled WGS sequence"/>
</dbReference>
<feature type="domain" description="SH3" evidence="18">
    <location>
        <begin position="2"/>
        <end position="69"/>
    </location>
</feature>
<reference evidence="19 20" key="1">
    <citation type="submission" date="2015-07" db="EMBL/GenBank/DDBJ databases">
        <title>Comparative genomics of the Sigatoka disease complex on banana suggests a link between parallel evolutionary changes in Pseudocercospora fijiensis and Pseudocercospora eumusae and increased virulence on the banana host.</title>
        <authorList>
            <person name="Chang T.-C."/>
            <person name="Salvucci A."/>
            <person name="Crous P.W."/>
            <person name="Stergiopoulos I."/>
        </authorList>
    </citation>
    <scope>NUCLEOTIDE SEQUENCE [LARGE SCALE GENOMIC DNA]</scope>
    <source>
        <strain evidence="19 20">CBS 114824</strain>
    </source>
</reference>
<evidence type="ECO:0000259" key="18">
    <source>
        <dbReference type="PROSITE" id="PS50002"/>
    </source>
</evidence>
<comment type="function">
    <text evidence="16">Key component of the cytosolic iron-sulfur protein assembly (CIA) complex, a multiprotein complex that mediates the incorporation of iron-sulfur cluster into apoproteins specifically involved in DNA metabolism and genomic integrity. In the CIA complex, MMS19 acts as an adapter between early-acting CIA components and a subset of cellular target iron-sulfur proteins.</text>
</comment>
<feature type="compositionally biased region" description="Low complexity" evidence="17">
    <location>
        <begin position="756"/>
        <end position="770"/>
    </location>
</feature>
<feature type="region of interest" description="Disordered" evidence="17">
    <location>
        <begin position="485"/>
        <end position="546"/>
    </location>
</feature>
<dbReference type="SUPFAM" id="SSF50044">
    <property type="entry name" value="SH3-domain"/>
    <property type="match status" value="3"/>
</dbReference>
<dbReference type="GO" id="GO:0051604">
    <property type="term" value="P:protein maturation"/>
    <property type="evidence" value="ECO:0007669"/>
    <property type="project" value="UniProtKB-UniRule"/>
</dbReference>
<feature type="compositionally biased region" description="Low complexity" evidence="17">
    <location>
        <begin position="797"/>
        <end position="806"/>
    </location>
</feature>
<dbReference type="GO" id="GO:0003779">
    <property type="term" value="F:actin binding"/>
    <property type="evidence" value="ECO:0007669"/>
    <property type="project" value="UniProtKB-KW"/>
</dbReference>
<dbReference type="InterPro" id="IPR035800">
    <property type="entry name" value="Sla1_SH3_1"/>
</dbReference>
<dbReference type="FunFam" id="2.30.30.700:FF:000001">
    <property type="entry name" value="Actin cytoskeleton-regulatory complex protein SLA1"/>
    <property type="match status" value="1"/>
</dbReference>
<feature type="compositionally biased region" description="Low complexity" evidence="17">
    <location>
        <begin position="968"/>
        <end position="1038"/>
    </location>
</feature>
<feature type="compositionally biased region" description="Low complexity" evidence="17">
    <location>
        <begin position="860"/>
        <end position="896"/>
    </location>
</feature>
<feature type="compositionally biased region" description="Low complexity" evidence="17">
    <location>
        <begin position="838"/>
        <end position="851"/>
    </location>
</feature>
<dbReference type="Gene3D" id="1.10.150.50">
    <property type="entry name" value="Transcription Factor, Ets-1"/>
    <property type="match status" value="1"/>
</dbReference>
<keyword evidence="11" id="KW-0967">Endosome</keyword>
<comment type="caution">
    <text evidence="19">The sequence shown here is derived from an EMBL/GenBank/DDBJ whole genome shotgun (WGS) entry which is preliminary data.</text>
</comment>
<accession>A0A139HN89</accession>
<dbReference type="InterPro" id="IPR035821">
    <property type="entry name" value="Sla1_SH3_3"/>
</dbReference>
<protein>
    <recommendedName>
        <fullName evidence="16">MMS19 nucleotide excision repair protein</fullName>
    </recommendedName>
</protein>
<dbReference type="InterPro" id="IPR013761">
    <property type="entry name" value="SAM/pointed_sf"/>
</dbReference>
<dbReference type="SUPFAM" id="SSF48371">
    <property type="entry name" value="ARM repeat"/>
    <property type="match status" value="1"/>
</dbReference>
<feature type="region of interest" description="Disordered" evidence="17">
    <location>
        <begin position="132"/>
        <end position="276"/>
    </location>
</feature>
<dbReference type="Pfam" id="PF00018">
    <property type="entry name" value="SH3_1"/>
    <property type="match status" value="3"/>
</dbReference>
<dbReference type="Pfam" id="PF12460">
    <property type="entry name" value="MMS19_C"/>
    <property type="match status" value="1"/>
</dbReference>
<feature type="compositionally biased region" description="Pro residues" evidence="17">
    <location>
        <begin position="227"/>
        <end position="236"/>
    </location>
</feature>
<feature type="compositionally biased region" description="Basic and acidic residues" evidence="17">
    <location>
        <begin position="507"/>
        <end position="546"/>
    </location>
</feature>
<keyword evidence="16" id="KW-0227">DNA damage</keyword>
<keyword evidence="9" id="KW-0254">Endocytosis</keyword>
<dbReference type="CDD" id="cd11775">
    <property type="entry name" value="SH3_Sla1p_3"/>
    <property type="match status" value="1"/>
</dbReference>
<dbReference type="GO" id="GO:0097361">
    <property type="term" value="C:cytosolic [4Fe-4S] assembly targeting complex"/>
    <property type="evidence" value="ECO:0007669"/>
    <property type="project" value="UniProtKB-UniRule"/>
</dbReference>
<dbReference type="GO" id="GO:0016226">
    <property type="term" value="P:iron-sulfur cluster assembly"/>
    <property type="evidence" value="ECO:0007669"/>
    <property type="project" value="UniProtKB-UniRule"/>
</dbReference>
<dbReference type="InterPro" id="IPR039920">
    <property type="entry name" value="MMS19"/>
</dbReference>
<evidence type="ECO:0000256" key="16">
    <source>
        <dbReference type="RuleBase" id="RU367072"/>
    </source>
</evidence>
<keyword evidence="13" id="KW-0206">Cytoskeleton</keyword>
<dbReference type="OrthoDB" id="342900at2759"/>
<dbReference type="InterPro" id="IPR024687">
    <property type="entry name" value="MMS19_C"/>
</dbReference>
<gene>
    <name evidence="19" type="ORF">AC578_9309</name>
</gene>
<dbReference type="PROSITE" id="PS50002">
    <property type="entry name" value="SH3"/>
    <property type="match status" value="3"/>
</dbReference>
<feature type="compositionally biased region" description="Low complexity" evidence="17">
    <location>
        <begin position="936"/>
        <end position="950"/>
    </location>
</feature>
<dbReference type="InterPro" id="IPR056996">
    <property type="entry name" value="PH_SLA1"/>
</dbReference>
<dbReference type="PRINTS" id="PR00452">
    <property type="entry name" value="SH3DOMAIN"/>
</dbReference>
<dbReference type="InterPro" id="IPR029240">
    <property type="entry name" value="MMS19_N"/>
</dbReference>
<evidence type="ECO:0000256" key="12">
    <source>
        <dbReference type="ARBA" id="ARBA00023203"/>
    </source>
</evidence>
<dbReference type="GO" id="GO:0005634">
    <property type="term" value="C:nucleus"/>
    <property type="evidence" value="ECO:0007669"/>
    <property type="project" value="UniProtKB-SubCell"/>
</dbReference>
<feature type="region of interest" description="Disordered" evidence="17">
    <location>
        <begin position="723"/>
        <end position="1120"/>
    </location>
</feature>
<dbReference type="PANTHER" id="PTHR12891:SF0">
    <property type="entry name" value="MMS19 NUCLEOTIDE EXCISION REPAIR PROTEIN HOMOLOG"/>
    <property type="match status" value="1"/>
</dbReference>
<feature type="domain" description="SH3" evidence="18">
    <location>
        <begin position="70"/>
        <end position="127"/>
    </location>
</feature>
<evidence type="ECO:0000256" key="17">
    <source>
        <dbReference type="SAM" id="MobiDB-lite"/>
    </source>
</evidence>
<dbReference type="CDD" id="cd11773">
    <property type="entry name" value="SH3_Sla1p_1"/>
    <property type="match status" value="1"/>
</dbReference>
<dbReference type="GO" id="GO:0010008">
    <property type="term" value="C:endosome membrane"/>
    <property type="evidence" value="ECO:0007669"/>
    <property type="project" value="UniProtKB-SubCell"/>
</dbReference>
<dbReference type="InterPro" id="IPR007131">
    <property type="entry name" value="SHD1"/>
</dbReference>
<feature type="domain" description="SH3" evidence="18">
    <location>
        <begin position="397"/>
        <end position="459"/>
    </location>
</feature>
<dbReference type="Gene3D" id="2.30.30.700">
    <property type="entry name" value="SLA1 homology domain 1"/>
    <property type="match status" value="1"/>
</dbReference>
<evidence type="ECO:0000256" key="13">
    <source>
        <dbReference type="ARBA" id="ARBA00023212"/>
    </source>
</evidence>
<comment type="subcellular location">
    <subcellularLocation>
        <location evidence="4">Cell membrane</location>
        <topology evidence="4">Peripheral membrane protein</topology>
        <orientation evidence="4">Cytoplasmic side</orientation>
    </subcellularLocation>
    <subcellularLocation>
        <location evidence="3">Cytoplasm</location>
        <location evidence="3">Cytoskeleton</location>
        <location evidence="3">Actin patch</location>
    </subcellularLocation>
    <subcellularLocation>
        <location evidence="2">Endosome membrane</location>
        <topology evidence="2">Peripheral membrane protein</topology>
        <orientation evidence="2">Cytoplasmic side</orientation>
    </subcellularLocation>
    <subcellularLocation>
        <location evidence="1 16">Nucleus</location>
    </subcellularLocation>
</comment>
<sequence>MPFQDVVRALYDYPPQSDEELDIKDGDLLLVLEKSSEDDWWKCKKKATSEDDDEPEGLVPNNYVEPVKPAYQAKALYDYSSQTDEELSFTEGAQLHVYDTSDPDWTLVGSSGQYGFAPAIYLERISSTAAAAPPARQLAPPPPSLPTRPQDDHGPIPGEHDYPAPPSHSTYSPEPVVSNPAAQIAGLIAQRTGGAAPEPSAERALASPRLPTRPQYTPEESDDEPAPSLPRRPPSQQPASPQYASPRSPEPPGVLPSPPHNRVLSSHYDDENGDDALRSPGGFHLYNVHEMVSHMGKNKKMPTTLGINIAKGIIMISPEKSRDGPSKEWTAEKLAHYSIEGKHVFVELVRPSKSIDFHAGAKDTAQEIVSALGELAGAVRQEGLREVLAASAGSGAAGMKKGQMLYEFMAQGDDEVTVAAGDEVIILDDSKSEEWWMVRRMKNGKEGVVPSSYVEITGTVPNGPEISGLSAARSTVEQNRLEEQRLAKEAARDRKRDGEVGPGVALPERHSSLAGDTRRTSMRKSDKRSSKDQPKSKPNESRVRTWTDRSGTFKVEAEFIGLREGKIHLHKLNGVKIAVPVAKMAVEDLEYVERATGASLDEDKPLSDIKRRSTQRQKEKDRANGNRGAGASVQKKDEYDWFDFFLQCNIDPHVCQRYAQSFSRDNMGPEILPEIDRQLLRTLGLKEGDILRVMKFLDNKYGRTSANQDGEANGAEGGIFAGPGGVLKNNTRKGRPAPPVQTNDVVDENAFKQGGSPAPKSPAADAKATPLTSAPARQPTGGFDDDAWDVKPARSQTPTTAAAPAAAPSPAPAPAPPKPLINDDIASLSISAPPLQPTPAAQPQSPAAAPVQSPPPAQPQQPQGANQAIFDKIAALAPAARQQQPQHQPQYMQPMQTGYQQQELQPQQTSMPRQRPAAPAQQGTPGLLGMPPPPRAASAPGFPPQQQSSFAPPPLQPQLTGYQPQLAPPGQSMAAMQQQQQYQQLQPQQTAYQPQQGFGQGFNQGYPPQNNMQAMQQNYPSLQPQPTGFQPQSQFGQQQLGGGQPSYQQQIVNGAQTGSPFADPPRGQFQPTPSGLSNSFTAQPTGFQPTFNISQPTGMNGFGAQPTQPQPQLPPQQTGGVFGPSQPLQAPAAAPLIPQKTGPPPPVRFGVQAGAKPLMPLPTGRANLSKAMLTTATPLSYVAMSDIQLYLFEVDKNKAEAQQIAQQSANKLETRQLKLSDLIASLGEYINDEKDGVLRAKSVAYLADVLEKVPPKALTLQERRLLTAFLLGRIEGDVEGMGASARALLALEKLGKWDAETAQRVMTTFAAHTHPLRQFKLQTERYPIIQLMDLLLANYRSHMRQLHENDPEFLGGFISYFEGEKDPRNLMIIFSLLQVPMAEWELGGYAQDMFDAVFNYFPITFKPPEDDPYGITAQDLKDRLRDCIAANSDFAPYAFPALLDKLDSTSMNTKRDVLVAVQACVTGYSINTINLYSVTLWDALKFEIISVQEEDLAKEALKALALIAGKFANADAPLNAYLRPIIKECNEHLEDAPTKQSQGAGRILLAIAKTGSLVADKVAKGILPTLFSLYSSTGSVAKRRGLLEVYNDLVSAYLEIQDSGEEVDPESLQTFVAEATQAMLHALAKAPSAEVSFRLTALQGLSKLVSVRKVLSEEQIGLVVGAIVDSVLHERIEGHGDIKDQAIKSLTEIAGTLPDSIRSQAVPAFMVELPDFAEDRKVYGPVLEAFAQLSKEQQVFDTIALRIMNKLKAARYQNAPKDYQKDLLLALLYCFTNGAPLLENGVLRSSYFTDYAEPLTQQLREALPSQRDDITTDIIGRITNVILRQQTPHFQSTVYNKNVDWLSPASTDGVGKNTDELRAFAPYLLYYYAAIRPEIADANDVVASLRAQSSYLLGSDTDAIGFVIALRHLSLLVNKFFDPKAVDKALEDAGLEVSALLAGCNSVHKLGAAFAVMKALLMQGRSGALTSKYLQLLLQNLASADRSFARRFAGLLAPDDILTKENHCTVSGLYKQKTFGQTIPAMVESVKTAEPSIKPNYLIAMSGILRWLPYALMESSLPSLAPSLLQSLDLNEAADQEVKYSTLTIFESLLMHDAQIAEEHSASLITRLLNSTSTPGNQAKVRAKALQCLSLVPRQLKREAVVPYRRPVVKKLLGCLDDGKRSVRHEAVKCRSAWLALDEGTEEEE</sequence>
<evidence type="ECO:0000256" key="5">
    <source>
        <dbReference type="ARBA" id="ARBA00007948"/>
    </source>
</evidence>
<name>A0A139HN89_9PEZI</name>
<dbReference type="GO" id="GO:0030674">
    <property type="term" value="F:protein-macromolecule adaptor activity"/>
    <property type="evidence" value="ECO:0007669"/>
    <property type="project" value="InterPro"/>
</dbReference>
<feature type="compositionally biased region" description="Basic and acidic residues" evidence="17">
    <location>
        <begin position="485"/>
        <end position="499"/>
    </location>
</feature>